<dbReference type="AlphaFoldDB" id="A0A1R3V3F5"/>
<organism evidence="3 4">
    <name type="scientific">Mesorhizobium prunaredense</name>
    <dbReference type="NCBI Taxonomy" id="1631249"/>
    <lineage>
        <taxon>Bacteria</taxon>
        <taxon>Pseudomonadati</taxon>
        <taxon>Pseudomonadota</taxon>
        <taxon>Alphaproteobacteria</taxon>
        <taxon>Hyphomicrobiales</taxon>
        <taxon>Phyllobacteriaceae</taxon>
        <taxon>Mesorhizobium</taxon>
    </lineage>
</organism>
<evidence type="ECO:0000256" key="2">
    <source>
        <dbReference type="ARBA" id="ARBA00022649"/>
    </source>
</evidence>
<dbReference type="InterPro" id="IPR035093">
    <property type="entry name" value="RelE/ParE_toxin_dom_sf"/>
</dbReference>
<evidence type="ECO:0000313" key="4">
    <source>
        <dbReference type="Proteomes" id="UP000188388"/>
    </source>
</evidence>
<dbReference type="Gene3D" id="3.30.2310.20">
    <property type="entry name" value="RelE-like"/>
    <property type="match status" value="1"/>
</dbReference>
<evidence type="ECO:0000256" key="1">
    <source>
        <dbReference type="ARBA" id="ARBA00006226"/>
    </source>
</evidence>
<dbReference type="RefSeq" id="WP_077375578.1">
    <property type="nucleotide sequence ID" value="NZ_FTPD01000008.1"/>
</dbReference>
<reference evidence="4" key="1">
    <citation type="submission" date="2017-01" db="EMBL/GenBank/DDBJ databases">
        <authorList>
            <person name="Brunel B."/>
        </authorList>
    </citation>
    <scope>NUCLEOTIDE SEQUENCE [LARGE SCALE GENOMIC DNA]</scope>
</reference>
<dbReference type="Pfam" id="PF05016">
    <property type="entry name" value="ParE_toxin"/>
    <property type="match status" value="1"/>
</dbReference>
<dbReference type="InterPro" id="IPR051803">
    <property type="entry name" value="TA_system_RelE-like_toxin"/>
</dbReference>
<dbReference type="InterPro" id="IPR007712">
    <property type="entry name" value="RelE/ParE_toxin"/>
</dbReference>
<dbReference type="STRING" id="1631249.BQ8794_160056"/>
<protein>
    <submittedName>
        <fullName evidence="3">Plasmid stabilization system</fullName>
    </submittedName>
</protein>
<evidence type="ECO:0000313" key="3">
    <source>
        <dbReference type="EMBL" id="SIT54452.1"/>
    </source>
</evidence>
<sequence length="97" mass="10661">MADVLVVRSPAAEDDLIDIWFGIATDSPLAADRFLDAIAARILQLATFPESGPRRPDIGAEVRALTIGNYLVLYRLAEQRVEIVRVVHGARDVSTLF</sequence>
<dbReference type="EMBL" id="FTPD01000008">
    <property type="protein sequence ID" value="SIT54452.1"/>
    <property type="molecule type" value="Genomic_DNA"/>
</dbReference>
<keyword evidence="4" id="KW-1185">Reference proteome</keyword>
<dbReference type="PANTHER" id="PTHR33755:SF6">
    <property type="entry name" value="PLASMID STABILIZATION SYSTEM PROTEIN"/>
    <property type="match status" value="1"/>
</dbReference>
<gene>
    <name evidence="3" type="ORF">BQ8794_160056</name>
</gene>
<dbReference type="Proteomes" id="UP000188388">
    <property type="component" value="Unassembled WGS sequence"/>
</dbReference>
<accession>A0A1R3V3F5</accession>
<comment type="similarity">
    <text evidence="1">Belongs to the RelE toxin family.</text>
</comment>
<dbReference type="PANTHER" id="PTHR33755">
    <property type="entry name" value="TOXIN PARE1-RELATED"/>
    <property type="match status" value="1"/>
</dbReference>
<proteinExistence type="inferred from homology"/>
<keyword evidence="2" id="KW-1277">Toxin-antitoxin system</keyword>
<name>A0A1R3V3F5_9HYPH</name>